<dbReference type="RefSeq" id="WP_057806233.1">
    <property type="nucleotide sequence ID" value="NZ_BJYP01000005.1"/>
</dbReference>
<organism evidence="1 3">
    <name type="scientific">Pediococcus ethanolidurans</name>
    <dbReference type="NCBI Taxonomy" id="319653"/>
    <lineage>
        <taxon>Bacteria</taxon>
        <taxon>Bacillati</taxon>
        <taxon>Bacillota</taxon>
        <taxon>Bacilli</taxon>
        <taxon>Lactobacillales</taxon>
        <taxon>Lactobacillaceae</taxon>
        <taxon>Pediococcus</taxon>
    </lineage>
</organism>
<protein>
    <recommendedName>
        <fullName evidence="5">YolD-like protein</fullName>
    </recommendedName>
</protein>
<reference evidence="1 3" key="1">
    <citation type="journal article" date="2015" name="Genome Announc.">
        <title>Expanding the biotechnology potential of lactobacilli through comparative genomics of 213 strains and associated genera.</title>
        <authorList>
            <person name="Sun Z."/>
            <person name="Harris H.M."/>
            <person name="McCann A."/>
            <person name="Guo C."/>
            <person name="Argimon S."/>
            <person name="Zhang W."/>
            <person name="Yang X."/>
            <person name="Jeffery I.B."/>
            <person name="Cooney J.C."/>
            <person name="Kagawa T.F."/>
            <person name="Liu W."/>
            <person name="Song Y."/>
            <person name="Salvetti E."/>
            <person name="Wrobel A."/>
            <person name="Rasinkangas P."/>
            <person name="Parkhill J."/>
            <person name="Rea M.C."/>
            <person name="O'Sullivan O."/>
            <person name="Ritari J."/>
            <person name="Douillard F.P."/>
            <person name="Paul Ross R."/>
            <person name="Yang R."/>
            <person name="Briner A.E."/>
            <person name="Felis G.E."/>
            <person name="de Vos W.M."/>
            <person name="Barrangou R."/>
            <person name="Klaenhammer T.R."/>
            <person name="Caufield P.W."/>
            <person name="Cui Y."/>
            <person name="Zhang H."/>
            <person name="O'Toole P.W."/>
        </authorList>
    </citation>
    <scope>NUCLEOTIDE SEQUENCE [LARGE SCALE GENOMIC DNA]</scope>
    <source>
        <strain evidence="1 3">DSM 22301</strain>
    </source>
</reference>
<dbReference type="Proteomes" id="UP000051749">
    <property type="component" value="Unassembled WGS sequence"/>
</dbReference>
<dbReference type="OrthoDB" id="2299829at2"/>
<reference evidence="2 4" key="2">
    <citation type="submission" date="2016-10" db="EMBL/GenBank/DDBJ databases">
        <authorList>
            <person name="Varghese N."/>
            <person name="Submissions S."/>
        </authorList>
    </citation>
    <scope>NUCLEOTIDE SEQUENCE [LARGE SCALE GENOMIC DNA]</scope>
    <source>
        <strain evidence="2 4">CGMCC 1.3889</strain>
    </source>
</reference>
<proteinExistence type="predicted"/>
<evidence type="ECO:0000313" key="2">
    <source>
        <dbReference type="EMBL" id="SER14714.1"/>
    </source>
</evidence>
<dbReference type="Proteomes" id="UP000182818">
    <property type="component" value="Unassembled WGS sequence"/>
</dbReference>
<dbReference type="STRING" id="319653.SAMN04487973_10258"/>
<dbReference type="EMBL" id="JQBY01000010">
    <property type="protein sequence ID" value="KRN82450.1"/>
    <property type="molecule type" value="Genomic_DNA"/>
</dbReference>
<dbReference type="EMBL" id="FOGK01000002">
    <property type="protein sequence ID" value="SER14714.1"/>
    <property type="molecule type" value="Genomic_DNA"/>
</dbReference>
<evidence type="ECO:0008006" key="5">
    <source>
        <dbReference type="Google" id="ProtNLM"/>
    </source>
</evidence>
<evidence type="ECO:0000313" key="4">
    <source>
        <dbReference type="Proteomes" id="UP000182818"/>
    </source>
</evidence>
<name>A0A0R2JYV2_9LACO</name>
<sequence length="103" mass="11925">MENLQQNHNRMTRFVQNSYQKLFSEPSLNGIEPQMPLFQVNSFLNQAINKNYTVAIQINANETIYETTGTLAKITDKRFILTNSHKNVTYLLGSADIRFIKKL</sequence>
<gene>
    <name evidence="1" type="ORF">IV87_GL000205</name>
    <name evidence="2" type="ORF">SAMN04487973_10258</name>
</gene>
<dbReference type="GeneID" id="76043572"/>
<dbReference type="PATRIC" id="fig|319653.3.peg.210"/>
<dbReference type="AlphaFoldDB" id="A0A0R2JYV2"/>
<comment type="caution">
    <text evidence="1">The sequence shown here is derived from an EMBL/GenBank/DDBJ whole genome shotgun (WGS) entry which is preliminary data.</text>
</comment>
<accession>A0A0R2JYV2</accession>
<evidence type="ECO:0000313" key="3">
    <source>
        <dbReference type="Proteomes" id="UP000051749"/>
    </source>
</evidence>
<evidence type="ECO:0000313" key="1">
    <source>
        <dbReference type="EMBL" id="KRN82450.1"/>
    </source>
</evidence>
<keyword evidence="4" id="KW-1185">Reference proteome</keyword>